<dbReference type="Proteomes" id="UP000887565">
    <property type="component" value="Unplaced"/>
</dbReference>
<dbReference type="AlphaFoldDB" id="A0A915JQN9"/>
<evidence type="ECO:0000313" key="3">
    <source>
        <dbReference type="WBParaSite" id="nRc.2.0.1.t28422-RA"/>
    </source>
</evidence>
<accession>A0A915JQN9</accession>
<reference evidence="3" key="1">
    <citation type="submission" date="2022-11" db="UniProtKB">
        <authorList>
            <consortium name="WormBaseParasite"/>
        </authorList>
    </citation>
    <scope>IDENTIFICATION</scope>
</reference>
<organism evidence="2 3">
    <name type="scientific">Romanomermis culicivorax</name>
    <name type="common">Nematode worm</name>
    <dbReference type="NCBI Taxonomy" id="13658"/>
    <lineage>
        <taxon>Eukaryota</taxon>
        <taxon>Metazoa</taxon>
        <taxon>Ecdysozoa</taxon>
        <taxon>Nematoda</taxon>
        <taxon>Enoplea</taxon>
        <taxon>Dorylaimia</taxon>
        <taxon>Mermithida</taxon>
        <taxon>Mermithoidea</taxon>
        <taxon>Mermithidae</taxon>
        <taxon>Romanomermis</taxon>
    </lineage>
</organism>
<keyword evidence="2" id="KW-1185">Reference proteome</keyword>
<protein>
    <submittedName>
        <fullName evidence="3">Uncharacterized protein</fullName>
    </submittedName>
</protein>
<feature type="compositionally biased region" description="Polar residues" evidence="1">
    <location>
        <begin position="1"/>
        <end position="16"/>
    </location>
</feature>
<evidence type="ECO:0000313" key="2">
    <source>
        <dbReference type="Proteomes" id="UP000887565"/>
    </source>
</evidence>
<feature type="region of interest" description="Disordered" evidence="1">
    <location>
        <begin position="1"/>
        <end position="27"/>
    </location>
</feature>
<sequence length="140" mass="15788">MQPRFSSEQASLPTESSRSDPHPPLTISHLTVRPSTREFFVSTLSGAAFFSEFFTRNLVIFLLTATSLTLEDEPAPLALASASARKIEPGNLHRGFGHWAPGSFMVKEIWQKNCRKALSAYLKTYYLPYRNIGLNRLDRL</sequence>
<proteinExistence type="predicted"/>
<name>A0A915JQN9_ROMCU</name>
<dbReference type="WBParaSite" id="nRc.2.0.1.t28422-RA">
    <property type="protein sequence ID" value="nRc.2.0.1.t28422-RA"/>
    <property type="gene ID" value="nRc.2.0.1.g28422"/>
</dbReference>
<evidence type="ECO:0000256" key="1">
    <source>
        <dbReference type="SAM" id="MobiDB-lite"/>
    </source>
</evidence>